<keyword evidence="3" id="KW-0560">Oxidoreductase</keyword>
<dbReference type="InterPro" id="IPR051460">
    <property type="entry name" value="HdrC_iron-sulfur_subunit"/>
</dbReference>
<dbReference type="GO" id="GO:0046872">
    <property type="term" value="F:metal ion binding"/>
    <property type="evidence" value="ECO:0007669"/>
    <property type="project" value="UniProtKB-KW"/>
</dbReference>
<proteinExistence type="predicted"/>
<dbReference type="EMBL" id="DF820465">
    <property type="protein sequence ID" value="GAK56641.1"/>
    <property type="molecule type" value="Genomic_DNA"/>
</dbReference>
<dbReference type="InterPro" id="IPR017896">
    <property type="entry name" value="4Fe4S_Fe-S-bd"/>
</dbReference>
<dbReference type="InterPro" id="IPR017900">
    <property type="entry name" value="4Fe4S_Fe_S_CS"/>
</dbReference>
<dbReference type="Proteomes" id="UP000030661">
    <property type="component" value="Unassembled WGS sequence"/>
</dbReference>
<dbReference type="PANTHER" id="PTHR43255:SF1">
    <property type="entry name" value="IRON-SULFUR-BINDING OXIDOREDUCTASE FADF-RELATED"/>
    <property type="match status" value="1"/>
</dbReference>
<dbReference type="STRING" id="1499967.U27_03604"/>
<dbReference type="Pfam" id="PF13183">
    <property type="entry name" value="Fer4_8"/>
    <property type="match status" value="1"/>
</dbReference>
<reference evidence="8" key="1">
    <citation type="journal article" date="2015" name="PeerJ">
        <title>First genomic representation of candidate bacterial phylum KSB3 points to enhanced environmental sensing as a trigger of wastewater bulking.</title>
        <authorList>
            <person name="Sekiguchi Y."/>
            <person name="Ohashi A."/>
            <person name="Parks D.H."/>
            <person name="Yamauchi T."/>
            <person name="Tyson G.W."/>
            <person name="Hugenholtz P."/>
        </authorList>
    </citation>
    <scope>NUCLEOTIDE SEQUENCE [LARGE SCALE GENOMIC DNA]</scope>
</reference>
<evidence type="ECO:0000256" key="1">
    <source>
        <dbReference type="ARBA" id="ARBA00022485"/>
    </source>
</evidence>
<gene>
    <name evidence="8" type="ORF">U27_03604</name>
</gene>
<keyword evidence="5" id="KW-0411">Iron-sulfur</keyword>
<feature type="domain" description="4Fe-4S ferredoxin-type" evidence="7">
    <location>
        <begin position="11"/>
        <end position="76"/>
    </location>
</feature>
<accession>A0A081BWD6</accession>
<evidence type="ECO:0000256" key="2">
    <source>
        <dbReference type="ARBA" id="ARBA00022723"/>
    </source>
</evidence>
<dbReference type="AlphaFoldDB" id="A0A081BWD6"/>
<dbReference type="GO" id="GO:0016491">
    <property type="term" value="F:oxidoreductase activity"/>
    <property type="evidence" value="ECO:0007669"/>
    <property type="project" value="UniProtKB-KW"/>
</dbReference>
<dbReference type="InterPro" id="IPR004017">
    <property type="entry name" value="Cys_rich_dom"/>
</dbReference>
<evidence type="ECO:0000313" key="9">
    <source>
        <dbReference type="Proteomes" id="UP000030661"/>
    </source>
</evidence>
<name>A0A081BWD6_VECG1</name>
<feature type="domain" description="Cysteine-rich" evidence="6">
    <location>
        <begin position="136"/>
        <end position="218"/>
    </location>
</feature>
<keyword evidence="9" id="KW-1185">Reference proteome</keyword>
<keyword evidence="1" id="KW-0004">4Fe-4S</keyword>
<dbReference type="Pfam" id="PF02754">
    <property type="entry name" value="CCG"/>
    <property type="match status" value="2"/>
</dbReference>
<evidence type="ECO:0000256" key="4">
    <source>
        <dbReference type="ARBA" id="ARBA00023004"/>
    </source>
</evidence>
<keyword evidence="2" id="KW-0479">Metal-binding</keyword>
<dbReference type="eggNOG" id="COG0247">
    <property type="taxonomic scope" value="Bacteria"/>
</dbReference>
<evidence type="ECO:0000259" key="7">
    <source>
        <dbReference type="Pfam" id="PF13183"/>
    </source>
</evidence>
<evidence type="ECO:0000259" key="6">
    <source>
        <dbReference type="Pfam" id="PF02754"/>
    </source>
</evidence>
<dbReference type="GO" id="GO:0005886">
    <property type="term" value="C:plasma membrane"/>
    <property type="evidence" value="ECO:0007669"/>
    <property type="project" value="TreeGrafter"/>
</dbReference>
<feature type="domain" description="Cysteine-rich" evidence="6">
    <location>
        <begin position="262"/>
        <end position="348"/>
    </location>
</feature>
<evidence type="ECO:0000256" key="5">
    <source>
        <dbReference type="ARBA" id="ARBA00023014"/>
    </source>
</evidence>
<organism evidence="8">
    <name type="scientific">Vecturithrix granuli</name>
    <dbReference type="NCBI Taxonomy" id="1499967"/>
    <lineage>
        <taxon>Bacteria</taxon>
        <taxon>Candidatus Moduliflexota</taxon>
        <taxon>Candidatus Vecturitrichia</taxon>
        <taxon>Candidatus Vecturitrichales</taxon>
        <taxon>Candidatus Vecturitrichaceae</taxon>
        <taxon>Candidatus Vecturithrix</taxon>
    </lineage>
</organism>
<evidence type="ECO:0000256" key="3">
    <source>
        <dbReference type="ARBA" id="ARBA00023002"/>
    </source>
</evidence>
<dbReference type="GO" id="GO:0051539">
    <property type="term" value="F:4 iron, 4 sulfur cluster binding"/>
    <property type="evidence" value="ECO:0007669"/>
    <property type="project" value="UniProtKB-KW"/>
</dbReference>
<dbReference type="HOGENOM" id="CLU_023081_2_2_0"/>
<keyword evidence="4" id="KW-0408">Iron</keyword>
<dbReference type="PANTHER" id="PTHR43255">
    <property type="entry name" value="IRON-SULFUR-BINDING OXIDOREDUCTASE FADF-RELATED-RELATED"/>
    <property type="match status" value="1"/>
</dbReference>
<protein>
    <submittedName>
        <fullName evidence="8">Putative glycolate oxidase, subunit GlcD</fullName>
    </submittedName>
</protein>
<evidence type="ECO:0000313" key="8">
    <source>
        <dbReference type="EMBL" id="GAK56641.1"/>
    </source>
</evidence>
<dbReference type="SUPFAM" id="SSF46548">
    <property type="entry name" value="alpha-helical ferredoxin"/>
    <property type="match status" value="1"/>
</dbReference>
<dbReference type="PROSITE" id="PS00198">
    <property type="entry name" value="4FE4S_FER_1"/>
    <property type="match status" value="1"/>
</dbReference>
<sequence>MGVQDVQEIIKSCRFCFMCRHACPTFLATKLDSHTPRGYALLLSRIAEGYRDWTPETMDRFYQCSQCGLCREDCEYHWQEDELVRHAREEIVQQNRTPERVAQIATALIRNGTPYQDKDKLSDIPQEIIGKKQAEVLYFAGCSTRHSHSALIEALAKIFRTAGIEWTMLEDEGCCGTSLYELGYTEAAKATAHTLASKITEATPKILLTGCPHCLRAFKEFYAQWELGFDPDIPILHTSQYLARLLTEGRLHLNGKVDLSAVCYHDPCQLGRKMQEYDAPRQLIEIVTGQAPRELFHHKALAECCGAGSVMFLTDPEIASKVAGKRLERIAETGADRIITACQNCKTILLAAQNGADQVFSVMDIVELVAAKIS</sequence>